<reference evidence="1 2" key="1">
    <citation type="journal article" date="2019" name="Extremophiles">
        <title>Biogeography of thermophiles and predominance of Thermus scotoductus in domestic water heaters.</title>
        <authorList>
            <person name="Wilpiszeski R.L."/>
            <person name="Zhang Z."/>
            <person name="House C.H."/>
        </authorList>
    </citation>
    <scope>NUCLEOTIDE SEQUENCE [LARGE SCALE GENOMIC DNA]</scope>
    <source>
        <strain evidence="1 2">32_S32</strain>
    </source>
</reference>
<sequence length="178" mass="19576">MARVVRFLTLLGFDPAPVAWAARIVRRRLAGGDGIVEAYLLEEGSSNQTRERLEKWLGRNGFKVSAITWPQAEALGPDTVANLTAGTKEGFFRLYQLARKQGMGALVLEAHASPPLLFWLDGRKEVLSEADSLGLEDYAFLYLEAQGAKIVGRATRVPAGLQGPMWYLIETQEGEKDG</sequence>
<evidence type="ECO:0000313" key="2">
    <source>
        <dbReference type="Proteomes" id="UP000286910"/>
    </source>
</evidence>
<dbReference type="Proteomes" id="UP000286910">
    <property type="component" value="Unassembled WGS sequence"/>
</dbReference>
<protein>
    <submittedName>
        <fullName evidence="1">Uncharacterized protein</fullName>
    </submittedName>
</protein>
<name>A0A430RCA5_THESC</name>
<gene>
    <name evidence="1" type="ORF">CSW45_04140</name>
</gene>
<evidence type="ECO:0000313" key="1">
    <source>
        <dbReference type="EMBL" id="RTH05004.1"/>
    </source>
</evidence>
<comment type="caution">
    <text evidence="1">The sequence shown here is derived from an EMBL/GenBank/DDBJ whole genome shotgun (WGS) entry which is preliminary data.</text>
</comment>
<dbReference type="RefSeq" id="WP_126177802.1">
    <property type="nucleotide sequence ID" value="NZ_PELN01000103.1"/>
</dbReference>
<dbReference type="AlphaFoldDB" id="A0A430RCA5"/>
<proteinExistence type="predicted"/>
<organism evidence="1 2">
    <name type="scientific">Thermus scotoductus</name>
    <dbReference type="NCBI Taxonomy" id="37636"/>
    <lineage>
        <taxon>Bacteria</taxon>
        <taxon>Thermotogati</taxon>
        <taxon>Deinococcota</taxon>
        <taxon>Deinococci</taxon>
        <taxon>Thermales</taxon>
        <taxon>Thermaceae</taxon>
        <taxon>Thermus</taxon>
    </lineage>
</organism>
<dbReference type="EMBL" id="PELR01000093">
    <property type="protein sequence ID" value="RTH05004.1"/>
    <property type="molecule type" value="Genomic_DNA"/>
</dbReference>
<accession>A0A430RCA5</accession>